<proteinExistence type="predicted"/>
<dbReference type="Proteomes" id="UP000012024">
    <property type="component" value="Unassembled WGS sequence"/>
</dbReference>
<organism evidence="1 2">
    <name type="scientific">Xanthomarina gelatinilytica</name>
    <dbReference type="NCBI Taxonomy" id="1137281"/>
    <lineage>
        <taxon>Bacteria</taxon>
        <taxon>Pseudomonadati</taxon>
        <taxon>Bacteroidota</taxon>
        <taxon>Flavobacteriia</taxon>
        <taxon>Flavobacteriales</taxon>
        <taxon>Flavobacteriaceae</taxon>
        <taxon>Xanthomarina</taxon>
    </lineage>
</organism>
<evidence type="ECO:0000313" key="1">
    <source>
        <dbReference type="EMBL" id="EMQ96489.1"/>
    </source>
</evidence>
<keyword evidence="2" id="KW-1185">Reference proteome</keyword>
<reference evidence="1 2" key="1">
    <citation type="submission" date="2012-12" db="EMBL/GenBank/DDBJ databases">
        <title>Genome assembly of Formosa sp. AK20.</title>
        <authorList>
            <person name="Kumar R."/>
            <person name="Khatri I."/>
            <person name="Vaidya B."/>
            <person name="Subramanian S."/>
            <person name="Pinnaka A."/>
        </authorList>
    </citation>
    <scope>NUCLEOTIDE SEQUENCE [LARGE SCALE GENOMIC DNA]</scope>
    <source>
        <strain evidence="1 2">AK20</strain>
    </source>
</reference>
<protein>
    <submittedName>
        <fullName evidence="1">Uncharacterized protein</fullName>
    </submittedName>
</protein>
<comment type="caution">
    <text evidence="1">The sequence shown here is derived from an EMBL/GenBank/DDBJ whole genome shotgun (WGS) entry which is preliminary data.</text>
</comment>
<gene>
    <name evidence="1" type="ORF">D778_01470</name>
</gene>
<name>M7N418_9FLAO</name>
<sequence length="42" mass="5001">MDDKNKAEKTGCPALFDQVPYKKPPINRLQYQFVKQIRICFK</sequence>
<dbReference type="EMBL" id="ANLA01000003">
    <property type="protein sequence ID" value="EMQ96489.1"/>
    <property type="molecule type" value="Genomic_DNA"/>
</dbReference>
<dbReference type="AlphaFoldDB" id="M7N418"/>
<accession>M7N418</accession>
<evidence type="ECO:0000313" key="2">
    <source>
        <dbReference type="Proteomes" id="UP000012024"/>
    </source>
</evidence>